<reference evidence="1" key="1">
    <citation type="journal article" date="2010" name="Science">
        <title>Plasticity of animal genome architecture unmasked by rapid evolution of a pelagic tunicate.</title>
        <authorList>
            <person name="Denoeud F."/>
            <person name="Henriet S."/>
            <person name="Mungpakdee S."/>
            <person name="Aury J.M."/>
            <person name="Da Silva C."/>
            <person name="Brinkmann H."/>
            <person name="Mikhaleva J."/>
            <person name="Olsen L.C."/>
            <person name="Jubin C."/>
            <person name="Canestro C."/>
            <person name="Bouquet J.M."/>
            <person name="Danks G."/>
            <person name="Poulain J."/>
            <person name="Campsteijn C."/>
            <person name="Adamski M."/>
            <person name="Cross I."/>
            <person name="Yadetie F."/>
            <person name="Muffato M."/>
            <person name="Louis A."/>
            <person name="Butcher S."/>
            <person name="Tsagkogeorga G."/>
            <person name="Konrad A."/>
            <person name="Singh S."/>
            <person name="Jensen M.F."/>
            <person name="Cong E.H."/>
            <person name="Eikeseth-Otteraa H."/>
            <person name="Noel B."/>
            <person name="Anthouard V."/>
            <person name="Porcel B.M."/>
            <person name="Kachouri-Lafond R."/>
            <person name="Nishino A."/>
            <person name="Ugolini M."/>
            <person name="Chourrout P."/>
            <person name="Nishida H."/>
            <person name="Aasland R."/>
            <person name="Huzurbazar S."/>
            <person name="Westhof E."/>
            <person name="Delsuc F."/>
            <person name="Lehrach H."/>
            <person name="Reinhardt R."/>
            <person name="Weissenbach J."/>
            <person name="Roy S.W."/>
            <person name="Artiguenave F."/>
            <person name="Postlethwait J.H."/>
            <person name="Manak J.R."/>
            <person name="Thompson E.M."/>
            <person name="Jaillon O."/>
            <person name="Du Pasquier L."/>
            <person name="Boudinot P."/>
            <person name="Liberles D.A."/>
            <person name="Volff J.N."/>
            <person name="Philippe H."/>
            <person name="Lenhard B."/>
            <person name="Roest Crollius H."/>
            <person name="Wincker P."/>
            <person name="Chourrout D."/>
        </authorList>
    </citation>
    <scope>NUCLEOTIDE SEQUENCE [LARGE SCALE GENOMIC DNA]</scope>
</reference>
<sequence length="52" mass="5770">QLFVGGGLDEVCPLGDLTLARVLEEHREGLDELLLVDVLDTNGRHCLNRIQN</sequence>
<gene>
    <name evidence="1" type="ORF">GSOID_T00026176001</name>
</gene>
<dbReference type="Proteomes" id="UP000011014">
    <property type="component" value="Unassembled WGS sequence"/>
</dbReference>
<organism evidence="1">
    <name type="scientific">Oikopleura dioica</name>
    <name type="common">Tunicate</name>
    <dbReference type="NCBI Taxonomy" id="34765"/>
    <lineage>
        <taxon>Eukaryota</taxon>
        <taxon>Metazoa</taxon>
        <taxon>Chordata</taxon>
        <taxon>Tunicata</taxon>
        <taxon>Appendicularia</taxon>
        <taxon>Copelata</taxon>
        <taxon>Oikopleuridae</taxon>
        <taxon>Oikopleura</taxon>
    </lineage>
</organism>
<accession>E4Z451</accession>
<proteinExistence type="predicted"/>
<protein>
    <submittedName>
        <fullName evidence="1">Uncharacterized protein</fullName>
    </submittedName>
</protein>
<name>E4Z451_OIKDI</name>
<evidence type="ECO:0000313" key="1">
    <source>
        <dbReference type="EMBL" id="CBY42479.1"/>
    </source>
</evidence>
<feature type="non-terminal residue" evidence="1">
    <location>
        <position position="1"/>
    </location>
</feature>
<dbReference type="AlphaFoldDB" id="E4Z451"/>
<dbReference type="EMBL" id="FN657202">
    <property type="protein sequence ID" value="CBY42479.1"/>
    <property type="molecule type" value="Genomic_DNA"/>
</dbReference>